<evidence type="ECO:0008006" key="5">
    <source>
        <dbReference type="Google" id="ProtNLM"/>
    </source>
</evidence>
<dbReference type="RefSeq" id="XP_016258519.1">
    <property type="nucleotide sequence ID" value="XM_016410712.1"/>
</dbReference>
<feature type="region of interest" description="Disordered" evidence="1">
    <location>
        <begin position="178"/>
        <end position="207"/>
    </location>
</feature>
<feature type="compositionally biased region" description="Polar residues" evidence="1">
    <location>
        <begin position="270"/>
        <end position="281"/>
    </location>
</feature>
<reference evidence="3 4" key="1">
    <citation type="submission" date="2015-01" db="EMBL/GenBank/DDBJ databases">
        <title>The Genome Sequence of Exophiala oligosperma CBS72588.</title>
        <authorList>
            <consortium name="The Broad Institute Genomics Platform"/>
            <person name="Cuomo C."/>
            <person name="de Hoog S."/>
            <person name="Gorbushina A."/>
            <person name="Stielow B."/>
            <person name="Teixiera M."/>
            <person name="Abouelleil A."/>
            <person name="Chapman S.B."/>
            <person name="Priest M."/>
            <person name="Young S.K."/>
            <person name="Wortman J."/>
            <person name="Nusbaum C."/>
            <person name="Birren B."/>
        </authorList>
    </citation>
    <scope>NUCLEOTIDE SEQUENCE [LARGE SCALE GENOMIC DNA]</scope>
    <source>
        <strain evidence="3 4">CBS 72588</strain>
    </source>
</reference>
<keyword evidence="2" id="KW-1133">Transmembrane helix</keyword>
<evidence type="ECO:0000256" key="1">
    <source>
        <dbReference type="SAM" id="MobiDB-lite"/>
    </source>
</evidence>
<feature type="compositionally biased region" description="Low complexity" evidence="1">
    <location>
        <begin position="178"/>
        <end position="189"/>
    </location>
</feature>
<name>A0A0D2D516_9EURO</name>
<keyword evidence="2" id="KW-0472">Membrane</keyword>
<dbReference type="AlphaFoldDB" id="A0A0D2D516"/>
<dbReference type="EMBL" id="KN847341">
    <property type="protein sequence ID" value="KIW38303.1"/>
    <property type="molecule type" value="Genomic_DNA"/>
</dbReference>
<gene>
    <name evidence="3" type="ORF">PV06_09278</name>
</gene>
<organism evidence="3 4">
    <name type="scientific">Exophiala oligosperma</name>
    <dbReference type="NCBI Taxonomy" id="215243"/>
    <lineage>
        <taxon>Eukaryota</taxon>
        <taxon>Fungi</taxon>
        <taxon>Dikarya</taxon>
        <taxon>Ascomycota</taxon>
        <taxon>Pezizomycotina</taxon>
        <taxon>Eurotiomycetes</taxon>
        <taxon>Chaetothyriomycetidae</taxon>
        <taxon>Chaetothyriales</taxon>
        <taxon>Herpotrichiellaceae</taxon>
        <taxon>Exophiala</taxon>
    </lineage>
</organism>
<keyword evidence="4" id="KW-1185">Reference proteome</keyword>
<dbReference type="Proteomes" id="UP000053342">
    <property type="component" value="Unassembled WGS sequence"/>
</dbReference>
<evidence type="ECO:0000313" key="3">
    <source>
        <dbReference type="EMBL" id="KIW38303.1"/>
    </source>
</evidence>
<proteinExistence type="predicted"/>
<dbReference type="VEuPathDB" id="FungiDB:PV06_09278"/>
<protein>
    <recommendedName>
        <fullName evidence="5">Mid2 domain-containing protein</fullName>
    </recommendedName>
</protein>
<dbReference type="GeneID" id="27361352"/>
<accession>A0A0D2D516</accession>
<dbReference type="STRING" id="215243.A0A0D2D516"/>
<dbReference type="HOGENOM" id="CLU_063502_0_0_1"/>
<sequence>MSTTTITGLTTIFTPPASCSSSWTYEKEFYNSIQGGLLLQNAVSANVDTDCFPPGFAYTGRVPFPTQVFSPGACPAEYVTATLSFSGDKSLAVCCQSGFSYTSTFSLKDQFNSTTVLFAGCTSTYPSENGSTVVPARDDQSLTLTTVTGPIIMWGQPISVEFQQQDLTLFPTSTTTTMATAQPSQAATQGTGGPTSMVPGPASDHSGLSSGAAAGIGIAVALCALGMIAGIIFLFLRRRRTKVKGHPTRFEDDSGNQWYSRRQELEGTSFDKSMQSFTNIQEVDRRNTRGHQGPLLSRSTPRVELE</sequence>
<evidence type="ECO:0000313" key="4">
    <source>
        <dbReference type="Proteomes" id="UP000053342"/>
    </source>
</evidence>
<keyword evidence="2" id="KW-0812">Transmembrane</keyword>
<evidence type="ECO:0000256" key="2">
    <source>
        <dbReference type="SAM" id="Phobius"/>
    </source>
</evidence>
<feature type="region of interest" description="Disordered" evidence="1">
    <location>
        <begin position="270"/>
        <end position="306"/>
    </location>
</feature>
<feature type="transmembrane region" description="Helical" evidence="2">
    <location>
        <begin position="212"/>
        <end position="236"/>
    </location>
</feature>
<dbReference type="OrthoDB" id="4770059at2759"/>